<reference evidence="1 2" key="1">
    <citation type="journal article" date="2024" name="G3 (Bethesda)">
        <title>Genome assembly of Hibiscus sabdariffa L. provides insights into metabolisms of medicinal natural products.</title>
        <authorList>
            <person name="Kim T."/>
        </authorList>
    </citation>
    <scope>NUCLEOTIDE SEQUENCE [LARGE SCALE GENOMIC DNA]</scope>
    <source>
        <strain evidence="1">TK-2024</strain>
        <tissue evidence="1">Old leaves</tissue>
    </source>
</reference>
<evidence type="ECO:0000313" key="1">
    <source>
        <dbReference type="EMBL" id="KAK9042381.1"/>
    </source>
</evidence>
<organism evidence="1 2">
    <name type="scientific">Hibiscus sabdariffa</name>
    <name type="common">roselle</name>
    <dbReference type="NCBI Taxonomy" id="183260"/>
    <lineage>
        <taxon>Eukaryota</taxon>
        <taxon>Viridiplantae</taxon>
        <taxon>Streptophyta</taxon>
        <taxon>Embryophyta</taxon>
        <taxon>Tracheophyta</taxon>
        <taxon>Spermatophyta</taxon>
        <taxon>Magnoliopsida</taxon>
        <taxon>eudicotyledons</taxon>
        <taxon>Gunneridae</taxon>
        <taxon>Pentapetalae</taxon>
        <taxon>rosids</taxon>
        <taxon>malvids</taxon>
        <taxon>Malvales</taxon>
        <taxon>Malvaceae</taxon>
        <taxon>Malvoideae</taxon>
        <taxon>Hibiscus</taxon>
    </lineage>
</organism>
<comment type="caution">
    <text evidence="1">The sequence shown here is derived from an EMBL/GenBank/DDBJ whole genome shotgun (WGS) entry which is preliminary data.</text>
</comment>
<keyword evidence="2" id="KW-1185">Reference proteome</keyword>
<proteinExistence type="predicted"/>
<sequence>MRVQSTLDLAGELIVAVDDAVASQEKHLVVASQERHLVVASRRDILLWQVRGDILLWEINQGKWCGNDII</sequence>
<dbReference type="EMBL" id="JBBPBN010000004">
    <property type="protein sequence ID" value="KAK9042381.1"/>
    <property type="molecule type" value="Genomic_DNA"/>
</dbReference>
<gene>
    <name evidence="1" type="ORF">V6N11_017456</name>
</gene>
<name>A0ABR2TYL0_9ROSI</name>
<accession>A0ABR2TYL0</accession>
<protein>
    <submittedName>
        <fullName evidence="1">Uncharacterized protein</fullName>
    </submittedName>
</protein>
<dbReference type="Proteomes" id="UP001396334">
    <property type="component" value="Unassembled WGS sequence"/>
</dbReference>
<evidence type="ECO:0000313" key="2">
    <source>
        <dbReference type="Proteomes" id="UP001396334"/>
    </source>
</evidence>